<evidence type="ECO:0000313" key="2">
    <source>
        <dbReference type="EMBL" id="KAK7027998.1"/>
    </source>
</evidence>
<dbReference type="Gene3D" id="3.60.21.10">
    <property type="match status" value="1"/>
</dbReference>
<dbReference type="GO" id="GO:0016787">
    <property type="term" value="F:hydrolase activity"/>
    <property type="evidence" value="ECO:0007669"/>
    <property type="project" value="InterPro"/>
</dbReference>
<name>A0AAW0BPT0_9AGAR</name>
<keyword evidence="3" id="KW-1185">Reference proteome</keyword>
<dbReference type="InterPro" id="IPR029052">
    <property type="entry name" value="Metallo-depent_PP-like"/>
</dbReference>
<gene>
    <name evidence="2" type="ORF">VNI00_015084</name>
</gene>
<dbReference type="SUPFAM" id="SSF56300">
    <property type="entry name" value="Metallo-dependent phosphatases"/>
    <property type="match status" value="1"/>
</dbReference>
<dbReference type="Pfam" id="PF00149">
    <property type="entry name" value="Metallophos"/>
    <property type="match status" value="1"/>
</dbReference>
<dbReference type="EMBL" id="JAYKXP010000092">
    <property type="protein sequence ID" value="KAK7027998.1"/>
    <property type="molecule type" value="Genomic_DNA"/>
</dbReference>
<reference evidence="2 3" key="1">
    <citation type="submission" date="2024-01" db="EMBL/GenBank/DDBJ databases">
        <title>A draft genome for a cacao thread blight-causing isolate of Paramarasmius palmivorus.</title>
        <authorList>
            <person name="Baruah I.K."/>
            <person name="Bukari Y."/>
            <person name="Amoako-Attah I."/>
            <person name="Meinhardt L.W."/>
            <person name="Bailey B.A."/>
            <person name="Cohen S.P."/>
        </authorList>
    </citation>
    <scope>NUCLEOTIDE SEQUENCE [LARGE SCALE GENOMIC DNA]</scope>
    <source>
        <strain evidence="2 3">GH-12</strain>
    </source>
</reference>
<dbReference type="PANTHER" id="PTHR12905">
    <property type="entry name" value="METALLOPHOSPHOESTERASE"/>
    <property type="match status" value="1"/>
</dbReference>
<proteinExistence type="predicted"/>
<accession>A0AAW0BPT0</accession>
<evidence type="ECO:0000313" key="3">
    <source>
        <dbReference type="Proteomes" id="UP001383192"/>
    </source>
</evidence>
<dbReference type="InterPro" id="IPR051693">
    <property type="entry name" value="UPF0046_metallophosphoest"/>
</dbReference>
<dbReference type="InterPro" id="IPR004843">
    <property type="entry name" value="Calcineurin-like_PHP"/>
</dbReference>
<dbReference type="AlphaFoldDB" id="A0AAW0BPT0"/>
<evidence type="ECO:0000259" key="1">
    <source>
        <dbReference type="Pfam" id="PF00149"/>
    </source>
</evidence>
<dbReference type="PANTHER" id="PTHR12905:SF0">
    <property type="entry name" value="CALCINEURIN-LIKE PHOSPHOESTERASE DOMAIN-CONTAINING PROTEIN"/>
    <property type="match status" value="1"/>
</dbReference>
<organism evidence="2 3">
    <name type="scientific">Paramarasmius palmivorus</name>
    <dbReference type="NCBI Taxonomy" id="297713"/>
    <lineage>
        <taxon>Eukaryota</taxon>
        <taxon>Fungi</taxon>
        <taxon>Dikarya</taxon>
        <taxon>Basidiomycota</taxon>
        <taxon>Agaricomycotina</taxon>
        <taxon>Agaricomycetes</taxon>
        <taxon>Agaricomycetidae</taxon>
        <taxon>Agaricales</taxon>
        <taxon>Marasmiineae</taxon>
        <taxon>Marasmiaceae</taxon>
        <taxon>Paramarasmius</taxon>
    </lineage>
</organism>
<comment type="caution">
    <text evidence="2">The sequence shown here is derived from an EMBL/GenBank/DDBJ whole genome shotgun (WGS) entry which is preliminary data.</text>
</comment>
<sequence>MTSAERSSSTQAIVQVDYTSLSELKPKPSDAWTRFVCVSDTHSHEFEVPPGDVLLHGGDLTNTGTVENFKKTMDWLYALPHTKKIIIAGNHDLTLHAGWYDVNWQRWHGRYDGGKQQIDPILEMLKGPNAQKAGVIYLEDEETQFQVKEGGRTWSVYGSPWSPWFYDWAFNYNRGKDAENLVSKFPKTDILLTHGPPHRIFDVTTGGEFVGCEALTARLPSLKPRIHVFGHIHEAHGAHVHHWKGDYANKCPEIQNDETTDTGSDEAETTVFVNAANWPMGPTS</sequence>
<dbReference type="CDD" id="cd07379">
    <property type="entry name" value="MPP_239FB"/>
    <property type="match status" value="1"/>
</dbReference>
<dbReference type="Proteomes" id="UP001383192">
    <property type="component" value="Unassembled WGS sequence"/>
</dbReference>
<feature type="domain" description="Calcineurin-like phosphoesterase" evidence="1">
    <location>
        <begin position="50"/>
        <end position="234"/>
    </location>
</feature>
<protein>
    <recommendedName>
        <fullName evidence="1">Calcineurin-like phosphoesterase domain-containing protein</fullName>
    </recommendedName>
</protein>